<keyword evidence="2" id="KW-1185">Reference proteome</keyword>
<evidence type="ECO:0000313" key="1">
    <source>
        <dbReference type="EMBL" id="CAI9618459.1"/>
    </source>
</evidence>
<name>A0ABN9HAW3_9NEOB</name>
<accession>A0ABN9HAW3</accession>
<organism evidence="1 2">
    <name type="scientific">Staurois parvus</name>
    <dbReference type="NCBI Taxonomy" id="386267"/>
    <lineage>
        <taxon>Eukaryota</taxon>
        <taxon>Metazoa</taxon>
        <taxon>Chordata</taxon>
        <taxon>Craniata</taxon>
        <taxon>Vertebrata</taxon>
        <taxon>Euteleostomi</taxon>
        <taxon>Amphibia</taxon>
        <taxon>Batrachia</taxon>
        <taxon>Anura</taxon>
        <taxon>Neobatrachia</taxon>
        <taxon>Ranoidea</taxon>
        <taxon>Ranidae</taxon>
        <taxon>Staurois</taxon>
    </lineage>
</organism>
<reference evidence="1" key="1">
    <citation type="submission" date="2023-05" db="EMBL/GenBank/DDBJ databases">
        <authorList>
            <person name="Stuckert A."/>
        </authorList>
    </citation>
    <scope>NUCLEOTIDE SEQUENCE</scope>
</reference>
<dbReference type="EMBL" id="CATNWA010020456">
    <property type="protein sequence ID" value="CAI9618459.1"/>
    <property type="molecule type" value="Genomic_DNA"/>
</dbReference>
<gene>
    <name evidence="1" type="ORF">SPARVUS_LOCUS15685302</name>
</gene>
<evidence type="ECO:0000313" key="2">
    <source>
        <dbReference type="Proteomes" id="UP001162483"/>
    </source>
</evidence>
<proteinExistence type="predicted"/>
<dbReference type="Proteomes" id="UP001162483">
    <property type="component" value="Unassembled WGS sequence"/>
</dbReference>
<sequence length="172" mass="18383">MQLNGTCTDDQCADDQCGPRSATCQSPSVPAEQCHMPVPISATYQCIPVHINATNQCPSKLPFSVTHQVSATHQCQSATYQCCQSVPPKCCQSVPPNSASQCRLTVPYISAAFQCPSVMPVNAHQCHLPVPPHQCPSVPPISVHQCILSVPITTASLALNSEGEKSLIYKIL</sequence>
<comment type="caution">
    <text evidence="1">The sequence shown here is derived from an EMBL/GenBank/DDBJ whole genome shotgun (WGS) entry which is preliminary data.</text>
</comment>
<protein>
    <submittedName>
        <fullName evidence="1">Uncharacterized protein</fullName>
    </submittedName>
</protein>